<name>S9TC11_9TRYP</name>
<protein>
    <submittedName>
        <fullName evidence="1">Uncharacterized protein</fullName>
    </submittedName>
</protein>
<dbReference type="Proteomes" id="UP000015354">
    <property type="component" value="Unassembled WGS sequence"/>
</dbReference>
<sequence length="134" mass="15579">MHIRFGIVRLSRHPRSRRVDSGAVGALGHAQDGNDGRQFQPFAQCLRQPHIRRVRLSLVRRGAPLRHEAHVQQRLAHVRIAAAERVRFPRVHQVEHPVAENKRVGVHVRERWHDGRDAARLGRLFDFRKQCVVQ</sequence>
<dbReference type="EMBL" id="ATMH01011989">
    <property type="protein sequence ID" value="EPY15537.1"/>
    <property type="molecule type" value="Genomic_DNA"/>
</dbReference>
<proteinExistence type="predicted"/>
<dbReference type="AlphaFoldDB" id="S9TC11"/>
<accession>S9TC11</accession>
<evidence type="ECO:0000313" key="2">
    <source>
        <dbReference type="Proteomes" id="UP000015354"/>
    </source>
</evidence>
<evidence type="ECO:0000313" key="1">
    <source>
        <dbReference type="EMBL" id="EPY15537.1"/>
    </source>
</evidence>
<organism evidence="1 2">
    <name type="scientific">Strigomonas culicis</name>
    <dbReference type="NCBI Taxonomy" id="28005"/>
    <lineage>
        <taxon>Eukaryota</taxon>
        <taxon>Discoba</taxon>
        <taxon>Euglenozoa</taxon>
        <taxon>Kinetoplastea</taxon>
        <taxon>Metakinetoplastina</taxon>
        <taxon>Trypanosomatida</taxon>
        <taxon>Trypanosomatidae</taxon>
        <taxon>Strigomonadinae</taxon>
        <taxon>Strigomonas</taxon>
    </lineage>
</organism>
<gene>
    <name evidence="1" type="ORF">STCU_11946</name>
</gene>
<reference evidence="1 2" key="1">
    <citation type="journal article" date="2013" name="PLoS ONE">
        <title>Predicting the Proteins of Angomonas deanei, Strigomonas culicis and Their Respective Endosymbionts Reveals New Aspects of the Trypanosomatidae Family.</title>
        <authorList>
            <person name="Motta M.C."/>
            <person name="Martins A.C."/>
            <person name="de Souza S.S."/>
            <person name="Catta-Preta C.M."/>
            <person name="Silva R."/>
            <person name="Klein C.C."/>
            <person name="de Almeida L.G."/>
            <person name="de Lima Cunha O."/>
            <person name="Ciapina L.P."/>
            <person name="Brocchi M."/>
            <person name="Colabardini A.C."/>
            <person name="de Araujo Lima B."/>
            <person name="Machado C.R."/>
            <person name="de Almeida Soares C.M."/>
            <person name="Probst C.M."/>
            <person name="de Menezes C.B."/>
            <person name="Thompson C.E."/>
            <person name="Bartholomeu D.C."/>
            <person name="Gradia D.F."/>
            <person name="Pavoni D.P."/>
            <person name="Grisard E.C."/>
            <person name="Fantinatti-Garboggini F."/>
            <person name="Marchini F.K."/>
            <person name="Rodrigues-Luiz G.F."/>
            <person name="Wagner G."/>
            <person name="Goldman G.H."/>
            <person name="Fietto J.L."/>
            <person name="Elias M.C."/>
            <person name="Goldman M.H."/>
            <person name="Sagot M.F."/>
            <person name="Pereira M."/>
            <person name="Stoco P.H."/>
            <person name="de Mendonca-Neto R.P."/>
            <person name="Teixeira S.M."/>
            <person name="Maciel T.E."/>
            <person name="de Oliveira Mendes T.A."/>
            <person name="Urmenyi T.P."/>
            <person name="de Souza W."/>
            <person name="Schenkman S."/>
            <person name="de Vasconcelos A.T."/>
        </authorList>
    </citation>
    <scope>NUCLEOTIDE SEQUENCE [LARGE SCALE GENOMIC DNA]</scope>
</reference>
<comment type="caution">
    <text evidence="1">The sequence shown here is derived from an EMBL/GenBank/DDBJ whole genome shotgun (WGS) entry which is preliminary data.</text>
</comment>
<keyword evidence="2" id="KW-1185">Reference proteome</keyword>